<dbReference type="PANTHER" id="PTHR23501:SF187">
    <property type="entry name" value="MAJOR FACILITATOR SUPERFAMILY (MFS) PROFILE DOMAIN-CONTAINING PROTEIN"/>
    <property type="match status" value="1"/>
</dbReference>
<dbReference type="GO" id="GO:0005886">
    <property type="term" value="C:plasma membrane"/>
    <property type="evidence" value="ECO:0007669"/>
    <property type="project" value="TreeGrafter"/>
</dbReference>
<dbReference type="CDD" id="cd17502">
    <property type="entry name" value="MFS_Azr1_MDR_like"/>
    <property type="match status" value="1"/>
</dbReference>
<feature type="transmembrane region" description="Helical" evidence="8">
    <location>
        <begin position="360"/>
        <end position="378"/>
    </location>
</feature>
<evidence type="ECO:0000256" key="2">
    <source>
        <dbReference type="ARBA" id="ARBA00008335"/>
    </source>
</evidence>
<feature type="transmembrane region" description="Helical" evidence="8">
    <location>
        <begin position="251"/>
        <end position="270"/>
    </location>
</feature>
<dbReference type="Gene3D" id="1.20.1250.20">
    <property type="entry name" value="MFS general substrate transporter like domains"/>
    <property type="match status" value="1"/>
</dbReference>
<feature type="transmembrane region" description="Helical" evidence="8">
    <location>
        <begin position="445"/>
        <end position="464"/>
    </location>
</feature>
<comment type="subcellular location">
    <subcellularLocation>
        <location evidence="1">Membrane</location>
        <topology evidence="1">Multi-pass membrane protein</topology>
    </subcellularLocation>
</comment>
<dbReference type="InterPro" id="IPR011701">
    <property type="entry name" value="MFS"/>
</dbReference>
<sequence>MAAVVNATVATTAAEPEHNTLSSAGEISKRTAVAGQAEQYSEKESPPATTKKPFRFFAIIAALALSGLLIALEGTITSTALPTITADLGGADLYVWVVNGFYLTETAFQPLVGQMADIYGRRWPLIISAATFTLGSGLSGGASNINMLIAGRLIQGIGAGGINVLIEIIVCDLLPMRERGRYLGLIFGLIAIGTALGPLFGGLIVEYSTWRWVFYLNVPIGGAAMVTLFTFLRVKSDHTPDYWMRLKRIDWLGNTVFVLAMVSVLIALSWGGSQYPWSSFRVIVPLVLGFVGFGLFLLYEASPYCANPTMPLRLFANRTSGVAFALTFLHSLASISVMYFLPVYFQAVLAASPSRSGVELLPTILFIIPAAITAGGLLSKLGRYRPIQHVGFALMIIGFGLLTLLHANATTGQWVGYQVLSALGTGLALPVLLPAVQASLTEADTALSTATWAFTRTFGLIWGATIPTAAFNNRVNALLGRITDAAIASQLADGKAYEQATKRFMDSITDPVTRGQVVSVYVDAIRTVWYVSMAFAGLAFLLVIVEKEIPLRKELDTKFSMEEKDKEQGP</sequence>
<keyword evidence="5 8" id="KW-1133">Transmembrane helix</keyword>
<proteinExistence type="inferred from homology"/>
<dbReference type="InterPro" id="IPR036259">
    <property type="entry name" value="MFS_trans_sf"/>
</dbReference>
<dbReference type="SUPFAM" id="SSF103473">
    <property type="entry name" value="MFS general substrate transporter"/>
    <property type="match status" value="1"/>
</dbReference>
<dbReference type="InterPro" id="IPR005829">
    <property type="entry name" value="Sugar_transporter_CS"/>
</dbReference>
<feature type="transmembrane region" description="Helical" evidence="8">
    <location>
        <begin position="390"/>
        <end position="409"/>
    </location>
</feature>
<feature type="transmembrane region" description="Helical" evidence="8">
    <location>
        <begin position="212"/>
        <end position="231"/>
    </location>
</feature>
<keyword evidence="6 8" id="KW-0472">Membrane</keyword>
<feature type="transmembrane region" description="Helical" evidence="8">
    <location>
        <begin position="56"/>
        <end position="81"/>
    </location>
</feature>
<evidence type="ECO:0000256" key="8">
    <source>
        <dbReference type="SAM" id="Phobius"/>
    </source>
</evidence>
<evidence type="ECO:0000256" key="6">
    <source>
        <dbReference type="ARBA" id="ARBA00023136"/>
    </source>
</evidence>
<evidence type="ECO:0000313" key="11">
    <source>
        <dbReference type="Proteomes" id="UP000248423"/>
    </source>
</evidence>
<keyword evidence="3" id="KW-0813">Transport</keyword>
<dbReference type="PROSITE" id="PS00216">
    <property type="entry name" value="SUGAR_TRANSPORT_1"/>
    <property type="match status" value="1"/>
</dbReference>
<evidence type="ECO:0000256" key="7">
    <source>
        <dbReference type="ARBA" id="ARBA00023180"/>
    </source>
</evidence>
<evidence type="ECO:0000256" key="1">
    <source>
        <dbReference type="ARBA" id="ARBA00004141"/>
    </source>
</evidence>
<keyword evidence="4 8" id="KW-0812">Transmembrane</keyword>
<dbReference type="OrthoDB" id="10021397at2759"/>
<dbReference type="InterPro" id="IPR020846">
    <property type="entry name" value="MFS_dom"/>
</dbReference>
<evidence type="ECO:0000256" key="3">
    <source>
        <dbReference type="ARBA" id="ARBA00022448"/>
    </source>
</evidence>
<keyword evidence="7" id="KW-0325">Glycoprotein</keyword>
<dbReference type="PANTHER" id="PTHR23501">
    <property type="entry name" value="MAJOR FACILITATOR SUPERFAMILY"/>
    <property type="match status" value="1"/>
</dbReference>
<feature type="transmembrane region" description="Helical" evidence="8">
    <location>
        <begin position="182"/>
        <end position="200"/>
    </location>
</feature>
<protein>
    <submittedName>
        <fullName evidence="10">MFS general substrate transporter</fullName>
    </submittedName>
</protein>
<name>A0A319DX79_ASPSB</name>
<feature type="transmembrane region" description="Helical" evidence="8">
    <location>
        <begin position="123"/>
        <end position="143"/>
    </location>
</feature>
<dbReference type="GO" id="GO:0022857">
    <property type="term" value="F:transmembrane transporter activity"/>
    <property type="evidence" value="ECO:0007669"/>
    <property type="project" value="InterPro"/>
</dbReference>
<reference evidence="10 11" key="1">
    <citation type="submission" date="2018-02" db="EMBL/GenBank/DDBJ databases">
        <title>The genomes of Aspergillus section Nigri reveals drivers in fungal speciation.</title>
        <authorList>
            <consortium name="DOE Joint Genome Institute"/>
            <person name="Vesth T.C."/>
            <person name="Nybo J."/>
            <person name="Theobald S."/>
            <person name="Brandl J."/>
            <person name="Frisvad J.C."/>
            <person name="Nielsen K.F."/>
            <person name="Lyhne E.K."/>
            <person name="Kogle M.E."/>
            <person name="Kuo A."/>
            <person name="Riley R."/>
            <person name="Clum A."/>
            <person name="Nolan M."/>
            <person name="Lipzen A."/>
            <person name="Salamov A."/>
            <person name="Henrissat B."/>
            <person name="Wiebenga A."/>
            <person name="De vries R.P."/>
            <person name="Grigoriev I.V."/>
            <person name="Mortensen U.H."/>
            <person name="Andersen M.R."/>
            <person name="Baker S.E."/>
        </authorList>
    </citation>
    <scope>NUCLEOTIDE SEQUENCE [LARGE SCALE GENOMIC DNA]</scope>
    <source>
        <strain evidence="10 11">CBS 121057</strain>
    </source>
</reference>
<feature type="domain" description="Major facilitator superfamily (MFS) profile" evidence="9">
    <location>
        <begin position="59"/>
        <end position="570"/>
    </location>
</feature>
<dbReference type="Gene3D" id="1.20.1720.10">
    <property type="entry name" value="Multidrug resistance protein D"/>
    <property type="match status" value="1"/>
</dbReference>
<feature type="transmembrane region" description="Helical" evidence="8">
    <location>
        <begin position="282"/>
        <end position="299"/>
    </location>
</feature>
<dbReference type="PROSITE" id="PS50850">
    <property type="entry name" value="MFS"/>
    <property type="match status" value="1"/>
</dbReference>
<keyword evidence="11" id="KW-1185">Reference proteome</keyword>
<evidence type="ECO:0000256" key="5">
    <source>
        <dbReference type="ARBA" id="ARBA00022989"/>
    </source>
</evidence>
<gene>
    <name evidence="10" type="ORF">BO78DRAFT_400591</name>
</gene>
<evidence type="ECO:0000313" key="10">
    <source>
        <dbReference type="EMBL" id="PYI02397.1"/>
    </source>
</evidence>
<comment type="similarity">
    <text evidence="2">Belongs to the major facilitator superfamily.</text>
</comment>
<feature type="transmembrane region" description="Helical" evidence="8">
    <location>
        <begin position="415"/>
        <end position="433"/>
    </location>
</feature>
<dbReference type="Proteomes" id="UP000248423">
    <property type="component" value="Unassembled WGS sequence"/>
</dbReference>
<organism evidence="10 11">
    <name type="scientific">Aspergillus sclerotiicarbonarius (strain CBS 121057 / IBT 28362)</name>
    <dbReference type="NCBI Taxonomy" id="1448318"/>
    <lineage>
        <taxon>Eukaryota</taxon>
        <taxon>Fungi</taxon>
        <taxon>Dikarya</taxon>
        <taxon>Ascomycota</taxon>
        <taxon>Pezizomycotina</taxon>
        <taxon>Eurotiomycetes</taxon>
        <taxon>Eurotiomycetidae</taxon>
        <taxon>Eurotiales</taxon>
        <taxon>Aspergillaceae</taxon>
        <taxon>Aspergillus</taxon>
        <taxon>Aspergillus subgen. Circumdati</taxon>
    </lineage>
</organism>
<feature type="transmembrane region" description="Helical" evidence="8">
    <location>
        <begin position="527"/>
        <end position="545"/>
    </location>
</feature>
<dbReference type="PRINTS" id="PR01036">
    <property type="entry name" value="TCRTETB"/>
</dbReference>
<dbReference type="Pfam" id="PF07690">
    <property type="entry name" value="MFS_1"/>
    <property type="match status" value="1"/>
</dbReference>
<dbReference type="EMBL" id="KZ826396">
    <property type="protein sequence ID" value="PYI02397.1"/>
    <property type="molecule type" value="Genomic_DNA"/>
</dbReference>
<accession>A0A319DX79</accession>
<evidence type="ECO:0000256" key="4">
    <source>
        <dbReference type="ARBA" id="ARBA00022692"/>
    </source>
</evidence>
<feature type="transmembrane region" description="Helical" evidence="8">
    <location>
        <begin position="320"/>
        <end position="340"/>
    </location>
</feature>
<dbReference type="VEuPathDB" id="FungiDB:BO78DRAFT_400591"/>
<feature type="transmembrane region" description="Helical" evidence="8">
    <location>
        <begin position="149"/>
        <end position="170"/>
    </location>
</feature>
<evidence type="ECO:0000259" key="9">
    <source>
        <dbReference type="PROSITE" id="PS50850"/>
    </source>
</evidence>
<dbReference type="AlphaFoldDB" id="A0A319DX79"/>